<protein>
    <submittedName>
        <fullName evidence="2">Lipid A deacylase LpxR family protein</fullName>
    </submittedName>
</protein>
<dbReference type="Gene3D" id="2.40.128.140">
    <property type="entry name" value="Outer membrane protein"/>
    <property type="match status" value="1"/>
</dbReference>
<comment type="caution">
    <text evidence="2">The sequence shown here is derived from an EMBL/GenBank/DDBJ whole genome shotgun (WGS) entry which is preliminary data.</text>
</comment>
<dbReference type="InterPro" id="IPR037107">
    <property type="entry name" value="Put_OMP_sf"/>
</dbReference>
<reference evidence="2" key="1">
    <citation type="submission" date="2020-10" db="EMBL/GenBank/DDBJ databases">
        <title>Bacterium isolated from coastal waters sediment.</title>
        <authorList>
            <person name="Chen R.-J."/>
            <person name="Lu D.-C."/>
            <person name="Zhu K.-L."/>
            <person name="Du Z.-J."/>
        </authorList>
    </citation>
    <scope>NUCLEOTIDE SEQUENCE</scope>
    <source>
        <strain evidence="2">N1Y112</strain>
    </source>
</reference>
<evidence type="ECO:0000313" key="3">
    <source>
        <dbReference type="Proteomes" id="UP000640333"/>
    </source>
</evidence>
<dbReference type="AlphaFoldDB" id="A0A8J7KAX8"/>
<dbReference type="EMBL" id="JADEYS010000016">
    <property type="protein sequence ID" value="MBE9398551.1"/>
    <property type="molecule type" value="Genomic_DNA"/>
</dbReference>
<gene>
    <name evidence="2" type="ORF">IOQ59_14940</name>
</gene>
<organism evidence="2 3">
    <name type="scientific">Pontibacterium sinense</name>
    <dbReference type="NCBI Taxonomy" id="2781979"/>
    <lineage>
        <taxon>Bacteria</taxon>
        <taxon>Pseudomonadati</taxon>
        <taxon>Pseudomonadota</taxon>
        <taxon>Gammaproteobacteria</taxon>
        <taxon>Oceanospirillales</taxon>
        <taxon>Oceanospirillaceae</taxon>
        <taxon>Pontibacterium</taxon>
    </lineage>
</organism>
<name>A0A8J7KAX8_9GAMM</name>
<proteinExistence type="predicted"/>
<keyword evidence="3" id="KW-1185">Reference proteome</keyword>
<dbReference type="Pfam" id="PF09982">
    <property type="entry name" value="LpxR"/>
    <property type="match status" value="1"/>
</dbReference>
<accession>A0A8J7KAX8</accession>
<sequence length="345" mass="38655">MPAFANDSECRNKLDNEKDPWTANFYLDNDLFTETDRNYTNGIRVSLVSPNVDNFLTDDCLPSWVLGVNQYLPFLDAETTNNEKVQRNLIITFGQQIYTPNDINRTTIDPDDRPYAGWLYSGLAYQSRSKNILRTTELNVGIVGPAALGQEAQDFIHDLRGFDKFQGWDNQLENELGLQLVHELKYRYAPKPLTGVLSYDTIFHAGGSLGNVATYANAGAEFRLGWHLPDDFGTSALRPGGDNSAPGPTDARYNSSSRDNSIGAHLFIAADGRYVLQDIFLDGNTFSDSYSVDKEPFVGEVIVGWAVLYRGAKFSFSRVHRSREFKGQPEGHNYGAMSLSYSFEF</sequence>
<dbReference type="Proteomes" id="UP000640333">
    <property type="component" value="Unassembled WGS sequence"/>
</dbReference>
<feature type="region of interest" description="Disordered" evidence="1">
    <location>
        <begin position="237"/>
        <end position="257"/>
    </location>
</feature>
<evidence type="ECO:0000313" key="2">
    <source>
        <dbReference type="EMBL" id="MBE9398551.1"/>
    </source>
</evidence>
<dbReference type="InterPro" id="IPR018707">
    <property type="entry name" value="LpxR"/>
</dbReference>
<evidence type="ECO:0000256" key="1">
    <source>
        <dbReference type="SAM" id="MobiDB-lite"/>
    </source>
</evidence>